<dbReference type="RefSeq" id="WP_052741574.1">
    <property type="nucleotide sequence ID" value="NZ_JBBWYZ010000001.1"/>
</dbReference>
<comment type="caution">
    <text evidence="1">The sequence shown here is derived from an EMBL/GenBank/DDBJ whole genome shotgun (WGS) entry which is preliminary data.</text>
</comment>
<organism evidence="1 2">
    <name type="scientific">Limnospira fusiformis PMC 851.14</name>
    <dbReference type="NCBI Taxonomy" id="2219512"/>
    <lineage>
        <taxon>Bacteria</taxon>
        <taxon>Bacillati</taxon>
        <taxon>Cyanobacteriota</taxon>
        <taxon>Cyanophyceae</taxon>
        <taxon>Oscillatoriophycideae</taxon>
        <taxon>Oscillatoriales</taxon>
        <taxon>Sirenicapillariaceae</taxon>
        <taxon>Limnospira</taxon>
    </lineage>
</organism>
<name>A0ABU9EE13_LIMFS</name>
<dbReference type="Proteomes" id="UP001387447">
    <property type="component" value="Unassembled WGS sequence"/>
</dbReference>
<sequence>MLKKSEIYRLVHDYIGVNQGYLNGFSYSKHYKFYENYCDLDINVEDYEPGTTREKFILILEEAHPIEQAQIIKGVFKKFPVSSFPKYEQETKQKLYDEYQEILHRIESSGCCISGEFKNIIFAANGPKPEIVLSDATRNKIKIIRNEEYCLVYDRPLPDKGLLWDELVDWWVDREHLSDYNRSQQCHELFNRLLLSLKGNKPEKILFDTYYRFFIKKLENKLPALIPQVYLHYDPYSLRYLKIIKRLPRQRMDFLLLLPHNKSIVIEIDGKQHYSDSNGRADPQLYAEMVAEDRNIKLSGYEIYRFGGHEFSNFTQARQTIIDFFINLFEMYSVG</sequence>
<evidence type="ECO:0008006" key="3">
    <source>
        <dbReference type="Google" id="ProtNLM"/>
    </source>
</evidence>
<gene>
    <name evidence="1" type="ORF">AAEJ74_00215</name>
</gene>
<evidence type="ECO:0000313" key="2">
    <source>
        <dbReference type="Proteomes" id="UP001387447"/>
    </source>
</evidence>
<protein>
    <recommendedName>
        <fullName evidence="3">AbiJ-NTD3 domain-containing protein</fullName>
    </recommendedName>
</protein>
<reference evidence="1 2" key="1">
    <citation type="journal article" date="2024" name="Front. Microbiol.">
        <title>Transcriptomic insights into the dominance of two phototrophs throughout the water column of a tropical hypersaline-alkaline crater lake (Dziani Dzaha, Mayotte).</title>
        <authorList>
            <person name="Duperron S."/>
            <person name="Halary S."/>
            <person name="Bouly J.-P."/>
            <person name="Roussel T."/>
            <person name="Hugoni M."/>
            <person name="Bruto M."/>
            <person name="Oger P."/>
            <person name="Duval C."/>
            <person name="Woo A."/>
            <person name="Jezequiel D."/>
            <person name="Ader M."/>
            <person name="Leboulanger C."/>
            <person name="Agogue H."/>
            <person name="Grossi V."/>
            <person name="Trousselier M."/>
            <person name="Bernard C."/>
        </authorList>
    </citation>
    <scope>NUCLEOTIDE SEQUENCE [LARGE SCALE GENOMIC DNA]</scope>
    <source>
        <strain evidence="1 2">PMC 851.14</strain>
    </source>
</reference>
<keyword evidence="2" id="KW-1185">Reference proteome</keyword>
<dbReference type="EMBL" id="JBBWYZ010000001">
    <property type="protein sequence ID" value="MEK9510164.1"/>
    <property type="molecule type" value="Genomic_DNA"/>
</dbReference>
<proteinExistence type="predicted"/>
<evidence type="ECO:0000313" key="1">
    <source>
        <dbReference type="EMBL" id="MEK9510164.1"/>
    </source>
</evidence>
<accession>A0ABU9EE13</accession>